<dbReference type="AlphaFoldDB" id="A0A8J4E030"/>
<evidence type="ECO:0000313" key="3">
    <source>
        <dbReference type="Proteomes" id="UP000612585"/>
    </source>
</evidence>
<evidence type="ECO:0008006" key="4">
    <source>
        <dbReference type="Google" id="ProtNLM"/>
    </source>
</evidence>
<feature type="transmembrane region" description="Helical" evidence="1">
    <location>
        <begin position="144"/>
        <end position="161"/>
    </location>
</feature>
<proteinExistence type="predicted"/>
<dbReference type="Gene3D" id="1.20.1280.290">
    <property type="match status" value="2"/>
</dbReference>
<keyword evidence="1" id="KW-0812">Transmembrane</keyword>
<keyword evidence="1" id="KW-1133">Transmembrane helix</keyword>
<dbReference type="RefSeq" id="WP_203994538.1">
    <property type="nucleotide sequence ID" value="NZ_BOPG01000024.1"/>
</dbReference>
<feature type="transmembrane region" description="Helical" evidence="1">
    <location>
        <begin position="113"/>
        <end position="132"/>
    </location>
</feature>
<feature type="transmembrane region" description="Helical" evidence="1">
    <location>
        <begin position="167"/>
        <end position="183"/>
    </location>
</feature>
<feature type="transmembrane region" description="Helical" evidence="1">
    <location>
        <begin position="39"/>
        <end position="56"/>
    </location>
</feature>
<dbReference type="Proteomes" id="UP000612585">
    <property type="component" value="Unassembled WGS sequence"/>
</dbReference>
<feature type="transmembrane region" description="Helical" evidence="1">
    <location>
        <begin position="6"/>
        <end position="27"/>
    </location>
</feature>
<evidence type="ECO:0000313" key="2">
    <source>
        <dbReference type="EMBL" id="GIJ56351.1"/>
    </source>
</evidence>
<name>A0A8J4E030_9ACTN</name>
<gene>
    <name evidence="2" type="ORF">Vau01_038670</name>
</gene>
<reference evidence="2" key="1">
    <citation type="submission" date="2021-01" db="EMBL/GenBank/DDBJ databases">
        <title>Whole genome shotgun sequence of Virgisporangium aurantiacum NBRC 16421.</title>
        <authorList>
            <person name="Komaki H."/>
            <person name="Tamura T."/>
        </authorList>
    </citation>
    <scope>NUCLEOTIDE SEQUENCE</scope>
    <source>
        <strain evidence="2">NBRC 16421</strain>
    </source>
</reference>
<protein>
    <recommendedName>
        <fullName evidence="4">PQ loop repeat-containing protein</fullName>
    </recommendedName>
</protein>
<organism evidence="2 3">
    <name type="scientific">Virgisporangium aurantiacum</name>
    <dbReference type="NCBI Taxonomy" id="175570"/>
    <lineage>
        <taxon>Bacteria</taxon>
        <taxon>Bacillati</taxon>
        <taxon>Actinomycetota</taxon>
        <taxon>Actinomycetes</taxon>
        <taxon>Micromonosporales</taxon>
        <taxon>Micromonosporaceae</taxon>
        <taxon>Virgisporangium</taxon>
    </lineage>
</organism>
<accession>A0A8J4E030</accession>
<dbReference type="EMBL" id="BOPG01000024">
    <property type="protein sequence ID" value="GIJ56351.1"/>
    <property type="molecule type" value="Genomic_DNA"/>
</dbReference>
<feature type="transmembrane region" description="Helical" evidence="1">
    <location>
        <begin position="62"/>
        <end position="81"/>
    </location>
</feature>
<comment type="caution">
    <text evidence="2">The sequence shown here is derived from an EMBL/GenBank/DDBJ whole genome shotgun (WGS) entry which is preliminary data.</text>
</comment>
<keyword evidence="3" id="KW-1185">Reference proteome</keyword>
<evidence type="ECO:0000256" key="1">
    <source>
        <dbReference type="SAM" id="Phobius"/>
    </source>
</evidence>
<feature type="transmembrane region" description="Helical" evidence="1">
    <location>
        <begin position="90"/>
        <end position="107"/>
    </location>
</feature>
<keyword evidence="1" id="KW-0472">Membrane</keyword>
<sequence length="210" mass="21820">MNLVDALPVAAAALAAPQFLPQLVGVWRRGDAAGVSWSWAALTSVGNAAWTVYFALSGMWTALVPSISATVFAGVLAILLGRDGVGRRPVVMVAGWTTVLAAAWMIAGRAGLGTALAASFVLQVTPSVWTAYRTRRPTGISRGTWLLILGELACWGAYGLAESDPRLTVLGGTGVIASLLMLARTRADPRLTPIDTGDSADAHHGGGTRR</sequence>